<feature type="binding site" evidence="5">
    <location>
        <position position="72"/>
    </location>
    <ligand>
        <name>ATP</name>
        <dbReference type="ChEBI" id="CHEBI:30616"/>
    </ligand>
</feature>
<dbReference type="GO" id="GO:0004674">
    <property type="term" value="F:protein serine/threonine kinase activity"/>
    <property type="evidence" value="ECO:0007669"/>
    <property type="project" value="UniProtKB-KW"/>
</dbReference>
<dbReference type="FunFam" id="1.10.510.10:FF:000870">
    <property type="entry name" value="OSJNBa0016N04.16-like protein"/>
    <property type="match status" value="1"/>
</dbReference>
<dbReference type="Proteomes" id="UP000324897">
    <property type="component" value="Chromosome 6"/>
</dbReference>
<keyword evidence="4 5" id="KW-0067">ATP-binding</keyword>
<dbReference type="InterPro" id="IPR017441">
    <property type="entry name" value="Protein_kinase_ATP_BS"/>
</dbReference>
<sequence length="340" mass="38264">ASMEAGMDSTATDRKALEEQLNDARTSPICLSFEFLNDITCNFSSEQELGNGGYGVVYKGVLRSGKIIAVKKLLDIYLEDDQFQKEVINVMGIKHENIAQLVGYCAETRWEAIKLKDGPVMAEVRKRLLCFEYLPNMSLDKHVSDESSGLDWIKRYEIIKGICSGLHFLHGERHIVHLDLKPGNILMDDAMMPKIADFGLSRLLGAQKSRTVVSGNHGGTLGYMAPEYNMQGVVTPMADIFSFGVIMIEIITGSKEYPMSLVPYFQQTNDNAGHQSVQQYIENVLGRWRNMFVQEPKYTTPEIYIEQVKQCITLALKCVDYGSTKRPNACDIYQMLTEEA</sequence>
<keyword evidence="2 5" id="KW-0547">Nucleotide-binding</keyword>
<dbReference type="InterPro" id="IPR000719">
    <property type="entry name" value="Prot_kinase_dom"/>
</dbReference>
<proteinExistence type="inferred from homology"/>
<evidence type="ECO:0000313" key="8">
    <source>
        <dbReference type="EMBL" id="TVU50044.1"/>
    </source>
</evidence>
<dbReference type="SMART" id="SM00220">
    <property type="entry name" value="S_TKc"/>
    <property type="match status" value="1"/>
</dbReference>
<dbReference type="EMBL" id="RWGY01000002">
    <property type="protein sequence ID" value="TVU50044.1"/>
    <property type="molecule type" value="Genomic_DNA"/>
</dbReference>
<evidence type="ECO:0000313" key="9">
    <source>
        <dbReference type="Proteomes" id="UP000324897"/>
    </source>
</evidence>
<dbReference type="PANTHER" id="PTHR45707:SF81">
    <property type="entry name" value="PROTEIN KINASE DOMAIN-CONTAINING PROTEIN"/>
    <property type="match status" value="1"/>
</dbReference>
<dbReference type="InterPro" id="IPR011009">
    <property type="entry name" value="Kinase-like_dom_sf"/>
</dbReference>
<evidence type="ECO:0000256" key="4">
    <source>
        <dbReference type="ARBA" id="ARBA00022840"/>
    </source>
</evidence>
<evidence type="ECO:0000256" key="3">
    <source>
        <dbReference type="ARBA" id="ARBA00022777"/>
    </source>
</evidence>
<dbReference type="Gene3D" id="3.30.200.20">
    <property type="entry name" value="Phosphorylase Kinase, domain 1"/>
    <property type="match status" value="1"/>
</dbReference>
<gene>
    <name evidence="8" type="ORF">EJB05_01398</name>
</gene>
<dbReference type="PROSITE" id="PS50011">
    <property type="entry name" value="PROTEIN_KINASE_DOM"/>
    <property type="match status" value="1"/>
</dbReference>
<dbReference type="Pfam" id="PF00069">
    <property type="entry name" value="Pkinase"/>
    <property type="match status" value="1"/>
</dbReference>
<dbReference type="PROSITE" id="PS00108">
    <property type="entry name" value="PROTEIN_KINASE_ST"/>
    <property type="match status" value="1"/>
</dbReference>
<dbReference type="GO" id="GO:0005524">
    <property type="term" value="F:ATP binding"/>
    <property type="evidence" value="ECO:0007669"/>
    <property type="project" value="UniProtKB-UniRule"/>
</dbReference>
<organism evidence="8 9">
    <name type="scientific">Eragrostis curvula</name>
    <name type="common">weeping love grass</name>
    <dbReference type="NCBI Taxonomy" id="38414"/>
    <lineage>
        <taxon>Eukaryota</taxon>
        <taxon>Viridiplantae</taxon>
        <taxon>Streptophyta</taxon>
        <taxon>Embryophyta</taxon>
        <taxon>Tracheophyta</taxon>
        <taxon>Spermatophyta</taxon>
        <taxon>Magnoliopsida</taxon>
        <taxon>Liliopsida</taxon>
        <taxon>Poales</taxon>
        <taxon>Poaceae</taxon>
        <taxon>PACMAD clade</taxon>
        <taxon>Chloridoideae</taxon>
        <taxon>Eragrostideae</taxon>
        <taxon>Eragrostidinae</taxon>
        <taxon>Eragrostis</taxon>
    </lineage>
</organism>
<evidence type="ECO:0000256" key="2">
    <source>
        <dbReference type="ARBA" id="ARBA00022741"/>
    </source>
</evidence>
<reference evidence="8 9" key="1">
    <citation type="journal article" date="2019" name="Sci. Rep.">
        <title>A high-quality genome of Eragrostis curvula grass provides insights into Poaceae evolution and supports new strategies to enhance forage quality.</title>
        <authorList>
            <person name="Carballo J."/>
            <person name="Santos B.A.C.M."/>
            <person name="Zappacosta D."/>
            <person name="Garbus I."/>
            <person name="Selva J.P."/>
            <person name="Gallo C.A."/>
            <person name="Diaz A."/>
            <person name="Albertini E."/>
            <person name="Caccamo M."/>
            <person name="Echenique V."/>
        </authorList>
    </citation>
    <scope>NUCLEOTIDE SEQUENCE [LARGE SCALE GENOMIC DNA]</scope>
    <source>
        <strain evidence="9">cv. Victoria</strain>
        <tissue evidence="8">Leaf</tissue>
    </source>
</reference>
<protein>
    <recommendedName>
        <fullName evidence="7">Protein kinase domain-containing protein</fullName>
    </recommendedName>
</protein>
<keyword evidence="9" id="KW-1185">Reference proteome</keyword>
<feature type="domain" description="Protein kinase" evidence="7">
    <location>
        <begin position="43"/>
        <end position="340"/>
    </location>
</feature>
<dbReference type="PANTHER" id="PTHR45707">
    <property type="entry name" value="C2 CALCIUM/LIPID-BINDING PLANT PHOSPHORIBOSYLTRANSFERASE FAMILY PROTEIN"/>
    <property type="match status" value="1"/>
</dbReference>
<accession>A0A5J9WRV9</accession>
<keyword evidence="3" id="KW-0418">Kinase</keyword>
<evidence type="ECO:0000259" key="7">
    <source>
        <dbReference type="PROSITE" id="PS50011"/>
    </source>
</evidence>
<dbReference type="Gramene" id="TVU50044">
    <property type="protein sequence ID" value="TVU50044"/>
    <property type="gene ID" value="EJB05_01398"/>
</dbReference>
<comment type="similarity">
    <text evidence="6">Belongs to the protein kinase superfamily.</text>
</comment>
<keyword evidence="6" id="KW-0723">Serine/threonine-protein kinase</keyword>
<evidence type="ECO:0000256" key="6">
    <source>
        <dbReference type="RuleBase" id="RU000304"/>
    </source>
</evidence>
<keyword evidence="1" id="KW-0808">Transferase</keyword>
<evidence type="ECO:0000256" key="5">
    <source>
        <dbReference type="PROSITE-ProRule" id="PRU10141"/>
    </source>
</evidence>
<feature type="non-terminal residue" evidence="8">
    <location>
        <position position="1"/>
    </location>
</feature>
<dbReference type="SUPFAM" id="SSF56112">
    <property type="entry name" value="Protein kinase-like (PK-like)"/>
    <property type="match status" value="1"/>
</dbReference>
<dbReference type="AlphaFoldDB" id="A0A5J9WRV9"/>
<evidence type="ECO:0000256" key="1">
    <source>
        <dbReference type="ARBA" id="ARBA00022679"/>
    </source>
</evidence>
<comment type="caution">
    <text evidence="8">The sequence shown here is derived from an EMBL/GenBank/DDBJ whole genome shotgun (WGS) entry which is preliminary data.</text>
</comment>
<dbReference type="PROSITE" id="PS00107">
    <property type="entry name" value="PROTEIN_KINASE_ATP"/>
    <property type="match status" value="1"/>
</dbReference>
<dbReference type="InterPro" id="IPR008271">
    <property type="entry name" value="Ser/Thr_kinase_AS"/>
</dbReference>
<dbReference type="FunFam" id="3.30.200.20:FF:000465">
    <property type="entry name" value="Cysteine-rich receptor-like protein kinase 6"/>
    <property type="match status" value="1"/>
</dbReference>
<dbReference type="OrthoDB" id="677593at2759"/>
<name>A0A5J9WRV9_9POAL</name>
<dbReference type="Gene3D" id="1.10.510.10">
    <property type="entry name" value="Transferase(Phosphotransferase) domain 1"/>
    <property type="match status" value="1"/>
</dbReference>